<feature type="transmembrane region" description="Helical" evidence="1">
    <location>
        <begin position="78"/>
        <end position="96"/>
    </location>
</feature>
<keyword evidence="1" id="KW-0472">Membrane</keyword>
<evidence type="ECO:0000313" key="2">
    <source>
        <dbReference type="EMBL" id="GGC48280.1"/>
    </source>
</evidence>
<organism evidence="2 3">
    <name type="scientific">Marivirga lumbricoides</name>
    <dbReference type="NCBI Taxonomy" id="1046115"/>
    <lineage>
        <taxon>Bacteria</taxon>
        <taxon>Pseudomonadati</taxon>
        <taxon>Bacteroidota</taxon>
        <taxon>Cytophagia</taxon>
        <taxon>Cytophagales</taxon>
        <taxon>Marivirgaceae</taxon>
        <taxon>Marivirga</taxon>
    </lineage>
</organism>
<keyword evidence="1" id="KW-1133">Transmembrane helix</keyword>
<keyword evidence="3" id="KW-1185">Reference proteome</keyword>
<gene>
    <name evidence="2" type="ORF">GCM10011506_37390</name>
</gene>
<name>A0ABQ1MWC1_9BACT</name>
<proteinExistence type="predicted"/>
<keyword evidence="1" id="KW-0812">Transmembrane</keyword>
<dbReference type="RefSeq" id="WP_188466461.1">
    <property type="nucleotide sequence ID" value="NZ_BAABHU010000013.1"/>
</dbReference>
<evidence type="ECO:0000313" key="3">
    <source>
        <dbReference type="Proteomes" id="UP000636010"/>
    </source>
</evidence>
<evidence type="ECO:0008006" key="4">
    <source>
        <dbReference type="Google" id="ProtNLM"/>
    </source>
</evidence>
<comment type="caution">
    <text evidence="2">The sequence shown here is derived from an EMBL/GenBank/DDBJ whole genome shotgun (WGS) entry which is preliminary data.</text>
</comment>
<accession>A0ABQ1MWC1</accession>
<dbReference type="Proteomes" id="UP000636010">
    <property type="component" value="Unassembled WGS sequence"/>
</dbReference>
<evidence type="ECO:0000256" key="1">
    <source>
        <dbReference type="SAM" id="Phobius"/>
    </source>
</evidence>
<dbReference type="EMBL" id="BMEC01000013">
    <property type="protein sequence ID" value="GGC48280.1"/>
    <property type="molecule type" value="Genomic_DNA"/>
</dbReference>
<sequence length="254" mass="29031">MKTEDWKEKLMDYLYDEMDEQEKIAFELELAKNATLREELQNLQGTRNIAGRWEDETISAPPFFQVHKNESNKTQPGGLKWFMAIAASILLLIVAAKFSELQISNSGGAFKIAFGKEISNDKTLAASEVDSLISSALAGYEEKLQKQRKEDFQSYLAASKNDNRKIITDYLTALETSNAAMMQAYWKESTQQQEVYLKTLLSDFAAYMEQQRENDMDYLIAKMELMESDKDLFKLETGQIINSLANNNTQETAY</sequence>
<protein>
    <recommendedName>
        <fullName evidence="4">Anti-sigma factor</fullName>
    </recommendedName>
</protein>
<reference evidence="3" key="1">
    <citation type="journal article" date="2019" name="Int. J. Syst. Evol. Microbiol.">
        <title>The Global Catalogue of Microorganisms (GCM) 10K type strain sequencing project: providing services to taxonomists for standard genome sequencing and annotation.</title>
        <authorList>
            <consortium name="The Broad Institute Genomics Platform"/>
            <consortium name="The Broad Institute Genome Sequencing Center for Infectious Disease"/>
            <person name="Wu L."/>
            <person name="Ma J."/>
        </authorList>
    </citation>
    <scope>NUCLEOTIDE SEQUENCE [LARGE SCALE GENOMIC DNA]</scope>
    <source>
        <strain evidence="3">CGMCC 1.10832</strain>
    </source>
</reference>